<name>A0A1X7LE05_9BACL</name>
<dbReference type="InterPro" id="IPR019733">
    <property type="entry name" value="Uncharacterised_YhfT"/>
</dbReference>
<reference evidence="2 3" key="1">
    <citation type="submission" date="2017-04" db="EMBL/GenBank/DDBJ databases">
        <authorList>
            <person name="Afonso C.L."/>
            <person name="Miller P.J."/>
            <person name="Scott M.A."/>
            <person name="Spackman E."/>
            <person name="Goraichik I."/>
            <person name="Dimitrov K.M."/>
            <person name="Suarez D.L."/>
            <person name="Swayne D.E."/>
        </authorList>
    </citation>
    <scope>NUCLEOTIDE SEQUENCE [LARGE SCALE GENOMIC DNA]</scope>
    <source>
        <strain evidence="2 3">11</strain>
    </source>
</reference>
<dbReference type="AlphaFoldDB" id="A0A1X7LE05"/>
<dbReference type="STRING" id="1852522.SAMN06295960_3256"/>
<dbReference type="Pfam" id="PF10797">
    <property type="entry name" value="YhfT"/>
    <property type="match status" value="1"/>
</dbReference>
<dbReference type="Proteomes" id="UP000193834">
    <property type="component" value="Unassembled WGS sequence"/>
</dbReference>
<keyword evidence="1" id="KW-0472">Membrane</keyword>
<feature type="transmembrane region" description="Helical" evidence="1">
    <location>
        <begin position="396"/>
        <end position="413"/>
    </location>
</feature>
<dbReference type="EMBL" id="FXAZ01000004">
    <property type="protein sequence ID" value="SMG51399.1"/>
    <property type="molecule type" value="Genomic_DNA"/>
</dbReference>
<keyword evidence="3" id="KW-1185">Reference proteome</keyword>
<keyword evidence="1" id="KW-1133">Transmembrane helix</keyword>
<accession>A0A1X7LE05</accession>
<dbReference type="RefSeq" id="WP_085495789.1">
    <property type="nucleotide sequence ID" value="NZ_FXAZ01000004.1"/>
</dbReference>
<feature type="transmembrane region" description="Helical" evidence="1">
    <location>
        <begin position="192"/>
        <end position="213"/>
    </location>
</feature>
<feature type="transmembrane region" description="Helical" evidence="1">
    <location>
        <begin position="62"/>
        <end position="81"/>
    </location>
</feature>
<evidence type="ECO:0000313" key="3">
    <source>
        <dbReference type="Proteomes" id="UP000193834"/>
    </source>
</evidence>
<proteinExistence type="predicted"/>
<feature type="transmembrane region" description="Helical" evidence="1">
    <location>
        <begin position="139"/>
        <end position="155"/>
    </location>
</feature>
<evidence type="ECO:0000313" key="2">
    <source>
        <dbReference type="EMBL" id="SMG51399.1"/>
    </source>
</evidence>
<feature type="transmembrane region" description="Helical" evidence="1">
    <location>
        <begin position="7"/>
        <end position="27"/>
    </location>
</feature>
<feature type="transmembrane region" description="Helical" evidence="1">
    <location>
        <begin position="313"/>
        <end position="330"/>
    </location>
</feature>
<feature type="transmembrane region" description="Helical" evidence="1">
    <location>
        <begin position="336"/>
        <end position="358"/>
    </location>
</feature>
<feature type="transmembrane region" description="Helical" evidence="1">
    <location>
        <begin position="246"/>
        <end position="264"/>
    </location>
</feature>
<organism evidence="2 3">
    <name type="scientific">Paenibacillus aquistagni</name>
    <dbReference type="NCBI Taxonomy" id="1852522"/>
    <lineage>
        <taxon>Bacteria</taxon>
        <taxon>Bacillati</taxon>
        <taxon>Bacillota</taxon>
        <taxon>Bacilli</taxon>
        <taxon>Bacillales</taxon>
        <taxon>Paenibacillaceae</taxon>
        <taxon>Paenibacillus</taxon>
    </lineage>
</organism>
<feature type="transmembrane region" description="Helical" evidence="1">
    <location>
        <begin position="425"/>
        <end position="444"/>
    </location>
</feature>
<evidence type="ECO:0000256" key="1">
    <source>
        <dbReference type="SAM" id="Phobius"/>
    </source>
</evidence>
<sequence>MSNPFQLDWLVQAGVLALLCGLAAYLAQRGIGSFNDGVRPLLPELYKGSITRRELAARSYRLSIGFVLSLGISYALAFEMLNPWLLFLPADVIGVYAARGRTAAWLGGLWGAMMSAFLQWMPSMVHELPISMTMPLQELYLPVLLALCMVPFLAIQKQFGWKRLVISLVIGLGASLLLAFTGQQWLRGLDVLQLFSISMMLSGTLLHMALAAYQDRKGRAGREAMAAQMLLMHEEPYRKLKRSIPLYMLLGGLLALSVHLHWLGGTEVSIPLLYDAWQDEAPSSVWLASIAAAEWMRAVSFVPLLVMTALTTGAYGIAGLTMVLPIGYLAPNPVLAVLIGMGVIAVEVLLLTRIVKLLYQYPTIRESTDYLRSSLHTMMELGVFIGSVLAVVKLSAAPYSPAALFIFMLLYAVNEAAGKPIMRIAIGPVGVIMTALLLNGMAVLGW</sequence>
<feature type="transmembrane region" description="Helical" evidence="1">
    <location>
        <begin position="102"/>
        <end position="119"/>
    </location>
</feature>
<feature type="transmembrane region" description="Helical" evidence="1">
    <location>
        <begin position="164"/>
        <end position="186"/>
    </location>
</feature>
<dbReference type="OrthoDB" id="92225at2"/>
<gene>
    <name evidence="2" type="ORF">SAMN06295960_3256</name>
</gene>
<protein>
    <submittedName>
        <fullName evidence="2">Uncharacterized protein</fullName>
    </submittedName>
</protein>
<keyword evidence="1" id="KW-0812">Transmembrane</keyword>